<proteinExistence type="predicted"/>
<dbReference type="EMBL" id="QGNZ01000002">
    <property type="protein sequence ID" value="PWS27841.1"/>
    <property type="molecule type" value="Genomic_DNA"/>
</dbReference>
<dbReference type="OrthoDB" id="4960523at2"/>
<comment type="caution">
    <text evidence="2">The sequence shown here is derived from an EMBL/GenBank/DDBJ whole genome shotgun (WGS) entry which is preliminary data.</text>
</comment>
<reference evidence="2 3" key="1">
    <citation type="submission" date="2018-05" db="EMBL/GenBank/DDBJ databases">
        <title>Pedobacter paludis sp. nov., isolated from wetland soil.</title>
        <authorList>
            <person name="Zhang Y."/>
            <person name="Wang G."/>
        </authorList>
    </citation>
    <scope>NUCLEOTIDE SEQUENCE [LARGE SCALE GENOMIC DNA]</scope>
    <source>
        <strain evidence="2 3">KCTC22721</strain>
    </source>
</reference>
<keyword evidence="1" id="KW-1133">Transmembrane helix</keyword>
<dbReference type="RefSeq" id="WP_109925544.1">
    <property type="nucleotide sequence ID" value="NZ_QGNZ01000002.1"/>
</dbReference>
<sequence length="318" mass="35491">MNPTIDGNAALQNVLASLEIKRKKIASTQKKGYTFLGIGIALGVLGTLIGFIVPSIIVGLVPAIFGGVTLYQINDEYRAYKDAFKQDVIGTALRNLDASLSINPHAGIYDAEFVSSQLFQTDPDRYATEDLVVGKAGKTGFYFAEVHAEYKTEVSTKNGTRTEWHDIFKGIIFVADFNKNFNGITIVRPKNFGSSIGAWFSKNLFSIGDNDVVQLENTAFCNEFITYSNDQVEARYILTPALMERILELNGQSQETITLSFTDSKMYIAFPLHRDYFEAPVFKTLLNPNLLNDDISTINFLYGIIQELDLNTRIWGKN</sequence>
<protein>
    <submittedName>
        <fullName evidence="2">Galanin</fullName>
    </submittedName>
</protein>
<feature type="transmembrane region" description="Helical" evidence="1">
    <location>
        <begin position="32"/>
        <end position="65"/>
    </location>
</feature>
<dbReference type="Proteomes" id="UP000245379">
    <property type="component" value="Unassembled WGS sequence"/>
</dbReference>
<dbReference type="InterPro" id="IPR021484">
    <property type="entry name" value="DUF3137"/>
</dbReference>
<evidence type="ECO:0000313" key="2">
    <source>
        <dbReference type="EMBL" id="PWS27841.1"/>
    </source>
</evidence>
<evidence type="ECO:0000256" key="1">
    <source>
        <dbReference type="SAM" id="Phobius"/>
    </source>
</evidence>
<keyword evidence="1" id="KW-0472">Membrane</keyword>
<organism evidence="2 3">
    <name type="scientific">Pedobacter yonginense</name>
    <dbReference type="NCBI Taxonomy" id="651869"/>
    <lineage>
        <taxon>Bacteria</taxon>
        <taxon>Pseudomonadati</taxon>
        <taxon>Bacteroidota</taxon>
        <taxon>Sphingobacteriia</taxon>
        <taxon>Sphingobacteriales</taxon>
        <taxon>Sphingobacteriaceae</taxon>
        <taxon>Pedobacter</taxon>
    </lineage>
</organism>
<dbReference type="AlphaFoldDB" id="A0A317ELZ9"/>
<gene>
    <name evidence="2" type="ORF">DHW03_09700</name>
</gene>
<keyword evidence="3" id="KW-1185">Reference proteome</keyword>
<name>A0A317ELZ9_9SPHI</name>
<evidence type="ECO:0000313" key="3">
    <source>
        <dbReference type="Proteomes" id="UP000245379"/>
    </source>
</evidence>
<dbReference type="Pfam" id="PF11335">
    <property type="entry name" value="DUF3137"/>
    <property type="match status" value="1"/>
</dbReference>
<accession>A0A317ELZ9</accession>
<keyword evidence="1" id="KW-0812">Transmembrane</keyword>